<evidence type="ECO:0000313" key="1">
    <source>
        <dbReference type="EMBL" id="AUB39129.1"/>
    </source>
</evidence>
<dbReference type="KEGG" id="nfl:COO91_05121"/>
<gene>
    <name evidence="1" type="ORF">COO91_05121</name>
</gene>
<protein>
    <submittedName>
        <fullName evidence="1">Uncharacterized protein</fullName>
    </submittedName>
</protein>
<proteinExistence type="predicted"/>
<accession>A0A2K8SUJ5</accession>
<dbReference type="Proteomes" id="UP000232003">
    <property type="component" value="Chromosome"/>
</dbReference>
<reference evidence="1 2" key="1">
    <citation type="submission" date="2017-11" db="EMBL/GenBank/DDBJ databases">
        <title>Complete genome of a free-living desiccation-tolerant cyanobacterium and its photosynthetic adaptation to extreme terrestrial habitat.</title>
        <authorList>
            <person name="Shang J."/>
        </authorList>
    </citation>
    <scope>NUCLEOTIDE SEQUENCE [LARGE SCALE GENOMIC DNA]</scope>
    <source>
        <strain evidence="1 2">CCNUN1</strain>
    </source>
</reference>
<sequence length="56" mass="6481">MILVFLVIGVILSTTASFVFGVTWLMPILGAAVPYPIFFLQVRRQQYKSAFWWMLL</sequence>
<organism evidence="1 2">
    <name type="scientific">Nostoc flagelliforme CCNUN1</name>
    <dbReference type="NCBI Taxonomy" id="2038116"/>
    <lineage>
        <taxon>Bacteria</taxon>
        <taxon>Bacillati</taxon>
        <taxon>Cyanobacteriota</taxon>
        <taxon>Cyanophyceae</taxon>
        <taxon>Nostocales</taxon>
        <taxon>Nostocaceae</taxon>
        <taxon>Nostoc</taxon>
    </lineage>
</organism>
<dbReference type="EMBL" id="CP024785">
    <property type="protein sequence ID" value="AUB39129.1"/>
    <property type="molecule type" value="Genomic_DNA"/>
</dbReference>
<evidence type="ECO:0000313" key="2">
    <source>
        <dbReference type="Proteomes" id="UP000232003"/>
    </source>
</evidence>
<dbReference type="AlphaFoldDB" id="A0A2K8SUJ5"/>
<name>A0A2K8SUJ5_9NOSO</name>
<keyword evidence="2" id="KW-1185">Reference proteome</keyword>